<feature type="non-terminal residue" evidence="2">
    <location>
        <position position="876"/>
    </location>
</feature>
<feature type="region of interest" description="Disordered" evidence="1">
    <location>
        <begin position="805"/>
        <end position="827"/>
    </location>
</feature>
<feature type="compositionally biased region" description="Low complexity" evidence="1">
    <location>
        <begin position="196"/>
        <end position="211"/>
    </location>
</feature>
<feature type="compositionally biased region" description="Basic and acidic residues" evidence="1">
    <location>
        <begin position="805"/>
        <end position="814"/>
    </location>
</feature>
<feature type="compositionally biased region" description="Basic and acidic residues" evidence="1">
    <location>
        <begin position="17"/>
        <end position="40"/>
    </location>
</feature>
<comment type="caution">
    <text evidence="2">The sequence shown here is derived from an EMBL/GenBank/DDBJ whole genome shotgun (WGS) entry which is preliminary data.</text>
</comment>
<feature type="compositionally biased region" description="Polar residues" evidence="1">
    <location>
        <begin position="54"/>
        <end position="74"/>
    </location>
</feature>
<dbReference type="EMBL" id="CAXITT010000024">
    <property type="protein sequence ID" value="CAL1527895.1"/>
    <property type="molecule type" value="Genomic_DNA"/>
</dbReference>
<dbReference type="AlphaFoldDB" id="A0AAV2H2P5"/>
<evidence type="ECO:0000313" key="3">
    <source>
        <dbReference type="Proteomes" id="UP001497497"/>
    </source>
</evidence>
<feature type="region of interest" description="Disordered" evidence="1">
    <location>
        <begin position="1"/>
        <end position="297"/>
    </location>
</feature>
<feature type="compositionally biased region" description="Polar residues" evidence="1">
    <location>
        <begin position="146"/>
        <end position="157"/>
    </location>
</feature>
<accession>A0AAV2H2P5</accession>
<feature type="region of interest" description="Disordered" evidence="1">
    <location>
        <begin position="413"/>
        <end position="477"/>
    </location>
</feature>
<proteinExistence type="predicted"/>
<feature type="region of interest" description="Disordered" evidence="1">
    <location>
        <begin position="847"/>
        <end position="876"/>
    </location>
</feature>
<feature type="compositionally biased region" description="Polar residues" evidence="1">
    <location>
        <begin position="440"/>
        <end position="473"/>
    </location>
</feature>
<protein>
    <submittedName>
        <fullName evidence="2">Uncharacterized protein</fullName>
    </submittedName>
</protein>
<gene>
    <name evidence="2" type="ORF">GSLYS_00002065001</name>
</gene>
<feature type="compositionally biased region" description="Basic and acidic residues" evidence="1">
    <location>
        <begin position="239"/>
        <end position="259"/>
    </location>
</feature>
<dbReference type="Proteomes" id="UP001497497">
    <property type="component" value="Unassembled WGS sequence"/>
</dbReference>
<sequence>STPVPGAPAAKTPRPRLGSDQDRRRFSLPDADMEAREKIKTALKTASRIKEKYTTGSYSPNGRRSSLKGQSPSDQRLESEKPQRPVPKPRMSLSTADARKSRDISLRSNLASATKERDSRPTTSPPKPAKRTSPGIKSAPPKHEQSYSTDLARQSARQLELAPDSSRMEAMPMNAVEYPKSTVRRASSDVKDYLLSNRRSSSAAVMSSVQSRPPPTKDKATTSGHGIADQTTLINTADVPERETMGESRRHQQRRESERGSGLTAAAALGRRASYSPVISGHSDSGASTRAPAGRSGSFSVRDAATVSLSYKGITNLIELQKLLSQTSDSVERNNIRKVIRHLRHLPDYEQLKKAKAGSLQLTAQGFKPQKSSTVDRPDVVISAARTQPTKAHGQGDIVPRRSSTASDVIISTNQQNHDKGFTKRSAHSVAPNTDDSDVTSKSTPDVTQRFHGTSNRTPPKSDQTLINNQNISPDKDGLAKVEPNLIADSLHTNYFNTTKDVEVTKDVEGKKDELTTNAPITKDESANVLDFVRSRLYSRSSNAERKTPDNLTSPAKGAAQLSVTDAKTPRRGSTGGERYRQERQQILAGLAPRLSLTPETSAPLIQSSITPLLPSSFEASEKLGHTRVANDATFPTRPRESIKTKQHFISADIVQQGNQQVVGETESLHQLEEGDATDSQREGQTRQDFIFSDINSALDKPTTPVTNHKIDNVSNDREKRLDDLTDLKTSESIKKSPEALVSSLALGSADPGHAGSTIRRTQSLNAPIARDLPGGMLKPSNGRMSHDYAMKHETSEMGAQDVTDHWSDSKTHSSLEITSGVSRPPERMYDTLNSDHSTLKMPSTFQGVSETFPSSMSSDTDVTAETLELPTKSTL</sequence>
<feature type="compositionally biased region" description="Low complexity" evidence="1">
    <location>
        <begin position="260"/>
        <end position="274"/>
    </location>
</feature>
<organism evidence="2 3">
    <name type="scientific">Lymnaea stagnalis</name>
    <name type="common">Great pond snail</name>
    <name type="synonym">Helix stagnalis</name>
    <dbReference type="NCBI Taxonomy" id="6523"/>
    <lineage>
        <taxon>Eukaryota</taxon>
        <taxon>Metazoa</taxon>
        <taxon>Spiralia</taxon>
        <taxon>Lophotrochozoa</taxon>
        <taxon>Mollusca</taxon>
        <taxon>Gastropoda</taxon>
        <taxon>Heterobranchia</taxon>
        <taxon>Euthyneura</taxon>
        <taxon>Panpulmonata</taxon>
        <taxon>Hygrophila</taxon>
        <taxon>Lymnaeoidea</taxon>
        <taxon>Lymnaeidae</taxon>
        <taxon>Lymnaea</taxon>
    </lineage>
</organism>
<feature type="region of interest" description="Disordered" evidence="1">
    <location>
        <begin position="540"/>
        <end position="580"/>
    </location>
</feature>
<reference evidence="2 3" key="1">
    <citation type="submission" date="2024-04" db="EMBL/GenBank/DDBJ databases">
        <authorList>
            <consortium name="Genoscope - CEA"/>
            <person name="William W."/>
        </authorList>
    </citation>
    <scope>NUCLEOTIDE SEQUENCE [LARGE SCALE GENOMIC DNA]</scope>
</reference>
<feature type="non-terminal residue" evidence="2">
    <location>
        <position position="1"/>
    </location>
</feature>
<evidence type="ECO:0000313" key="2">
    <source>
        <dbReference type="EMBL" id="CAL1527895.1"/>
    </source>
</evidence>
<name>A0AAV2H2P5_LYMST</name>
<evidence type="ECO:0000256" key="1">
    <source>
        <dbReference type="SAM" id="MobiDB-lite"/>
    </source>
</evidence>
<keyword evidence="3" id="KW-1185">Reference proteome</keyword>
<feature type="compositionally biased region" description="Polar residues" evidence="1">
    <location>
        <begin position="221"/>
        <end position="235"/>
    </location>
</feature>
<feature type="compositionally biased region" description="Polar residues" evidence="1">
    <location>
        <begin position="847"/>
        <end position="864"/>
    </location>
</feature>